<dbReference type="SUPFAM" id="SSF100939">
    <property type="entry name" value="SPOC domain-like"/>
    <property type="match status" value="1"/>
</dbReference>
<evidence type="ECO:0000256" key="2">
    <source>
        <dbReference type="ARBA" id="ARBA00005240"/>
    </source>
</evidence>
<keyword evidence="6" id="KW-0378">Hydrolase</keyword>
<evidence type="ECO:0000256" key="7">
    <source>
        <dbReference type="ARBA" id="ARBA00022806"/>
    </source>
</evidence>
<evidence type="ECO:0000256" key="1">
    <source>
        <dbReference type="ARBA" id="ARBA00004123"/>
    </source>
</evidence>
<evidence type="ECO:0000256" key="6">
    <source>
        <dbReference type="ARBA" id="ARBA00022801"/>
    </source>
</evidence>
<evidence type="ECO:0000256" key="12">
    <source>
        <dbReference type="ARBA" id="ARBA00023242"/>
    </source>
</evidence>
<comment type="similarity">
    <text evidence="2">Belongs to the ku70 family.</text>
</comment>
<dbReference type="NCBIfam" id="TIGR00578">
    <property type="entry name" value="ku70"/>
    <property type="match status" value="1"/>
</dbReference>
<keyword evidence="4" id="KW-0547">Nucleotide-binding</keyword>
<keyword evidence="9" id="KW-0238">DNA-binding</keyword>
<dbReference type="GO" id="GO:0043564">
    <property type="term" value="C:Ku70:Ku80 complex"/>
    <property type="evidence" value="ECO:0007669"/>
    <property type="project" value="InterPro"/>
</dbReference>
<evidence type="ECO:0000256" key="11">
    <source>
        <dbReference type="ARBA" id="ARBA00023204"/>
    </source>
</evidence>
<organism evidence="15">
    <name type="scientific">Clastoptera arizonana</name>
    <name type="common">Arizona spittle bug</name>
    <dbReference type="NCBI Taxonomy" id="38151"/>
    <lineage>
        <taxon>Eukaryota</taxon>
        <taxon>Metazoa</taxon>
        <taxon>Ecdysozoa</taxon>
        <taxon>Arthropoda</taxon>
        <taxon>Hexapoda</taxon>
        <taxon>Insecta</taxon>
        <taxon>Pterygota</taxon>
        <taxon>Neoptera</taxon>
        <taxon>Paraneoptera</taxon>
        <taxon>Hemiptera</taxon>
        <taxon>Auchenorrhyncha</taxon>
        <taxon>Cercopoidea</taxon>
        <taxon>Clastopteridae</taxon>
        <taxon>Clastoptera</taxon>
    </lineage>
</organism>
<dbReference type="GO" id="GO:0016787">
    <property type="term" value="F:hydrolase activity"/>
    <property type="evidence" value="ECO:0007669"/>
    <property type="project" value="UniProtKB-KW"/>
</dbReference>
<dbReference type="InterPro" id="IPR006164">
    <property type="entry name" value="DNA_bd_Ku70/Ku80"/>
</dbReference>
<dbReference type="InterPro" id="IPR016194">
    <property type="entry name" value="SPOC-like_C_dom_sf"/>
</dbReference>
<evidence type="ECO:0000259" key="14">
    <source>
        <dbReference type="SMART" id="SM00559"/>
    </source>
</evidence>
<dbReference type="GO" id="GO:0005524">
    <property type="term" value="F:ATP binding"/>
    <property type="evidence" value="ECO:0007669"/>
    <property type="project" value="UniProtKB-KW"/>
</dbReference>
<dbReference type="GO" id="GO:0000723">
    <property type="term" value="P:telomere maintenance"/>
    <property type="evidence" value="ECO:0007669"/>
    <property type="project" value="InterPro"/>
</dbReference>
<dbReference type="GO" id="GO:0004386">
    <property type="term" value="F:helicase activity"/>
    <property type="evidence" value="ECO:0007669"/>
    <property type="project" value="UniProtKB-KW"/>
</dbReference>
<protein>
    <recommendedName>
        <fullName evidence="3">ATP-dependent DNA helicase 2 subunit 1</fullName>
    </recommendedName>
</protein>
<keyword evidence="12" id="KW-0539">Nucleus</keyword>
<feature type="non-terminal residue" evidence="15">
    <location>
        <position position="1"/>
    </location>
</feature>
<evidence type="ECO:0000256" key="13">
    <source>
        <dbReference type="ARBA" id="ARBA00065167"/>
    </source>
</evidence>
<reference evidence="15" key="1">
    <citation type="submission" date="2015-12" db="EMBL/GenBank/DDBJ databases">
        <title>De novo transcriptome assembly of four potential Pierce s Disease insect vectors from Arizona vineyards.</title>
        <authorList>
            <person name="Tassone E.E."/>
        </authorList>
    </citation>
    <scope>NUCLEOTIDE SEQUENCE</scope>
</reference>
<dbReference type="Pfam" id="PF03731">
    <property type="entry name" value="Ku_N"/>
    <property type="match status" value="1"/>
</dbReference>
<keyword evidence="7" id="KW-0347">Helicase</keyword>
<dbReference type="InterPro" id="IPR047087">
    <property type="entry name" value="KU70_core_dom"/>
</dbReference>
<dbReference type="FunFam" id="2.40.290.10:FF:000001">
    <property type="entry name" value="X-ray repair cross complementing 6"/>
    <property type="match status" value="1"/>
</dbReference>
<keyword evidence="11" id="KW-0234">DNA repair</keyword>
<dbReference type="PANTHER" id="PTHR12604">
    <property type="entry name" value="KU AUTOANTIGEN DNA HELICASE"/>
    <property type="match status" value="1"/>
</dbReference>
<gene>
    <name evidence="15" type="ORF">g.12645</name>
</gene>
<dbReference type="Pfam" id="PF02735">
    <property type="entry name" value="Ku"/>
    <property type="match status" value="1"/>
</dbReference>
<dbReference type="CDD" id="cd00788">
    <property type="entry name" value="KU70"/>
    <property type="match status" value="1"/>
</dbReference>
<dbReference type="AlphaFoldDB" id="A0A1B6E1X0"/>
<evidence type="ECO:0000256" key="4">
    <source>
        <dbReference type="ARBA" id="ARBA00022741"/>
    </source>
</evidence>
<accession>A0A1B6E1X0</accession>
<evidence type="ECO:0000256" key="3">
    <source>
        <dbReference type="ARBA" id="ARBA00014630"/>
    </source>
</evidence>
<dbReference type="InterPro" id="IPR006165">
    <property type="entry name" value="Ku70"/>
</dbReference>
<proteinExistence type="inferred from homology"/>
<dbReference type="InterPro" id="IPR036465">
    <property type="entry name" value="vWFA_dom_sf"/>
</dbReference>
<dbReference type="SUPFAM" id="SSF53300">
    <property type="entry name" value="vWA-like"/>
    <property type="match status" value="1"/>
</dbReference>
<dbReference type="SMART" id="SM00559">
    <property type="entry name" value="Ku78"/>
    <property type="match status" value="1"/>
</dbReference>
<dbReference type="Gene3D" id="2.40.290.10">
    <property type="match status" value="1"/>
</dbReference>
<dbReference type="GO" id="GO:0042162">
    <property type="term" value="F:telomeric DNA binding"/>
    <property type="evidence" value="ECO:0007669"/>
    <property type="project" value="InterPro"/>
</dbReference>
<dbReference type="Gene3D" id="3.40.50.410">
    <property type="entry name" value="von Willebrand factor, type A domain"/>
    <property type="match status" value="1"/>
</dbReference>
<sequence>DARKNMFFKNDKSIDYFHTAVDCCRKLITPKFTINDGEDFGVILFGTKPPAGDILMCKNVELILNLEKANLEKFNALLEFNSKIQEDKNYMEEKLLSDAFSLSDALFFCCRTFSSSCVKYTNKSIYLFTSDWNPHQDNSAEQQNVRVKAKDIADLNIELHLFPMGEDFDVSVFYQEILEIGNWPVPSPVEKFGDIINRIESSKCVKSRLCKVTWKIGENVSIGVGFYNFFRKARMPKKEKLCRSTNEMVHSVRQCYAQNSGAILLPTDIEYTVKRGGENIVFTPLEKKLMNYITEPEMVLLGFKPNSCLKLEHQVKPPSFIYPEESLIKGSEQLFVALLTQCLKRQKVAVCSITPSKNSHPYFALLQPQKEIFEDNGVQKCPSGFHVFYLPYSDAMRDIKNIRLNETRDLA</sequence>
<dbReference type="GO" id="GO:0006310">
    <property type="term" value="P:DNA recombination"/>
    <property type="evidence" value="ECO:0007669"/>
    <property type="project" value="UniProtKB-KW"/>
</dbReference>
<evidence type="ECO:0000256" key="8">
    <source>
        <dbReference type="ARBA" id="ARBA00022840"/>
    </source>
</evidence>
<comment type="subcellular location">
    <subcellularLocation>
        <location evidence="1">Nucleus</location>
    </subcellularLocation>
</comment>
<evidence type="ECO:0000256" key="10">
    <source>
        <dbReference type="ARBA" id="ARBA00023172"/>
    </source>
</evidence>
<keyword evidence="10" id="KW-0233">DNA recombination</keyword>
<comment type="subunit">
    <text evidence="13">Heterodimer of a 70 kDa and a 80 kDa subunit.</text>
</comment>
<feature type="domain" description="Ku" evidence="14">
    <location>
        <begin position="261"/>
        <end position="407"/>
    </location>
</feature>
<evidence type="ECO:0000313" key="15">
    <source>
        <dbReference type="EMBL" id="JAS31925.1"/>
    </source>
</evidence>
<evidence type="ECO:0000256" key="9">
    <source>
        <dbReference type="ARBA" id="ARBA00023125"/>
    </source>
</evidence>
<dbReference type="GO" id="GO:0003690">
    <property type="term" value="F:double-stranded DNA binding"/>
    <property type="evidence" value="ECO:0007669"/>
    <property type="project" value="TreeGrafter"/>
</dbReference>
<dbReference type="GO" id="GO:0003684">
    <property type="term" value="F:damaged DNA binding"/>
    <property type="evidence" value="ECO:0007669"/>
    <property type="project" value="InterPro"/>
</dbReference>
<evidence type="ECO:0000256" key="5">
    <source>
        <dbReference type="ARBA" id="ARBA00022763"/>
    </source>
</evidence>
<keyword evidence="5" id="KW-0227">DNA damage</keyword>
<dbReference type="InterPro" id="IPR027388">
    <property type="entry name" value="Ku70_bridge/pillars_dom_sf"/>
</dbReference>
<dbReference type="PANTHER" id="PTHR12604:SF2">
    <property type="entry name" value="X-RAY REPAIR CROSS-COMPLEMENTING PROTEIN 6"/>
    <property type="match status" value="1"/>
</dbReference>
<dbReference type="GO" id="GO:0006303">
    <property type="term" value="P:double-strand break repair via nonhomologous end joining"/>
    <property type="evidence" value="ECO:0007669"/>
    <property type="project" value="InterPro"/>
</dbReference>
<dbReference type="InterPro" id="IPR005161">
    <property type="entry name" value="Ku_N"/>
</dbReference>
<keyword evidence="8" id="KW-0067">ATP-binding</keyword>
<name>A0A1B6E1X0_9HEMI</name>
<feature type="non-terminal residue" evidence="15">
    <location>
        <position position="411"/>
    </location>
</feature>
<dbReference type="EMBL" id="GEDC01005373">
    <property type="protein sequence ID" value="JAS31925.1"/>
    <property type="molecule type" value="Transcribed_RNA"/>
</dbReference>
<dbReference type="Gene3D" id="4.10.970.10">
    <property type="entry name" value="Ku70, bridge and pillars"/>
    <property type="match status" value="1"/>
</dbReference>